<dbReference type="AlphaFoldDB" id="A0A511DH63"/>
<reference evidence="3 4" key="1">
    <citation type="submission" date="2019-07" db="EMBL/GenBank/DDBJ databases">
        <title>Whole genome shotgun sequence of Pseudonocardia sulfidoxydans NBRC 16205.</title>
        <authorList>
            <person name="Hosoyama A."/>
            <person name="Uohara A."/>
            <person name="Ohji S."/>
            <person name="Ichikawa N."/>
        </authorList>
    </citation>
    <scope>NUCLEOTIDE SEQUENCE [LARGE SCALE GENOMIC DNA]</scope>
    <source>
        <strain evidence="3 4">NBRC 16205</strain>
    </source>
</reference>
<feature type="region of interest" description="Disordered" evidence="1">
    <location>
        <begin position="90"/>
        <end position="131"/>
    </location>
</feature>
<sequence length="131" mass="12526">MRKFARTALVGAAALPLAILTPGLAFADEEAPAPGPLDAVTGALPVDPGAVVGLVTSNLPALPELPVPLPVDPNAVVGTVLGALPLPAAPAADAAAPSDEAAGDEAASDEPPADEAASDEAPADDASADAV</sequence>
<dbReference type="Proteomes" id="UP000321685">
    <property type="component" value="Unassembled WGS sequence"/>
</dbReference>
<feature type="compositionally biased region" description="Acidic residues" evidence="1">
    <location>
        <begin position="101"/>
        <end position="131"/>
    </location>
</feature>
<organism evidence="3 4">
    <name type="scientific">Pseudonocardia sulfidoxydans NBRC 16205</name>
    <dbReference type="NCBI Taxonomy" id="1223511"/>
    <lineage>
        <taxon>Bacteria</taxon>
        <taxon>Bacillati</taxon>
        <taxon>Actinomycetota</taxon>
        <taxon>Actinomycetes</taxon>
        <taxon>Pseudonocardiales</taxon>
        <taxon>Pseudonocardiaceae</taxon>
        <taxon>Pseudonocardia</taxon>
    </lineage>
</organism>
<protein>
    <submittedName>
        <fullName evidence="3">Uncharacterized protein</fullName>
    </submittedName>
</protein>
<accession>A0A511DH63</accession>
<proteinExistence type="predicted"/>
<evidence type="ECO:0000313" key="3">
    <source>
        <dbReference type="EMBL" id="GEL24132.1"/>
    </source>
</evidence>
<dbReference type="OrthoDB" id="9971802at2"/>
<keyword evidence="2" id="KW-0732">Signal</keyword>
<keyword evidence="4" id="KW-1185">Reference proteome</keyword>
<evidence type="ECO:0000313" key="4">
    <source>
        <dbReference type="Proteomes" id="UP000321685"/>
    </source>
</evidence>
<dbReference type="RefSeq" id="WP_147108501.1">
    <property type="nucleotide sequence ID" value="NZ_BJVJ01000029.1"/>
</dbReference>
<evidence type="ECO:0000256" key="1">
    <source>
        <dbReference type="SAM" id="MobiDB-lite"/>
    </source>
</evidence>
<dbReference type="EMBL" id="BJVJ01000029">
    <property type="protein sequence ID" value="GEL24132.1"/>
    <property type="molecule type" value="Genomic_DNA"/>
</dbReference>
<name>A0A511DH63_9PSEU</name>
<feature type="chain" id="PRO_5021886124" evidence="2">
    <location>
        <begin position="28"/>
        <end position="131"/>
    </location>
</feature>
<evidence type="ECO:0000256" key="2">
    <source>
        <dbReference type="SAM" id="SignalP"/>
    </source>
</evidence>
<comment type="caution">
    <text evidence="3">The sequence shown here is derived from an EMBL/GenBank/DDBJ whole genome shotgun (WGS) entry which is preliminary data.</text>
</comment>
<feature type="compositionally biased region" description="Low complexity" evidence="1">
    <location>
        <begin position="90"/>
        <end position="100"/>
    </location>
</feature>
<gene>
    <name evidence="3" type="ORF">PSU4_30860</name>
</gene>
<feature type="signal peptide" evidence="2">
    <location>
        <begin position="1"/>
        <end position="27"/>
    </location>
</feature>